<dbReference type="InterPro" id="IPR000525">
    <property type="entry name" value="Initiator_Rep_WH1"/>
</dbReference>
<evidence type="ECO:0000259" key="2">
    <source>
        <dbReference type="Pfam" id="PF01051"/>
    </source>
</evidence>
<dbReference type="RefSeq" id="WP_349282171.1">
    <property type="nucleotide sequence ID" value="NZ_CBCSCU010000025.1"/>
</dbReference>
<reference evidence="3" key="1">
    <citation type="submission" date="2024-05" db="EMBL/GenBank/DDBJ databases">
        <authorList>
            <person name="Bunk B."/>
            <person name="Swiderski J."/>
            <person name="Sproer C."/>
            <person name="Thiel V."/>
        </authorList>
    </citation>
    <scope>NUCLEOTIDE SEQUENCE</scope>
    <source>
        <strain evidence="3">DSM 17735</strain>
        <plasmid evidence="3">p1</plasmid>
    </source>
</reference>
<accession>A0AAU7LXW5</accession>
<protein>
    <submittedName>
        <fullName evidence="3">Replication initiation protein</fullName>
    </submittedName>
</protein>
<dbReference type="SUPFAM" id="SSF46785">
    <property type="entry name" value="Winged helix' DNA-binding domain"/>
    <property type="match status" value="1"/>
</dbReference>
<dbReference type="Pfam" id="PF21205">
    <property type="entry name" value="Rep3_C"/>
    <property type="match status" value="1"/>
</dbReference>
<dbReference type="InterPro" id="IPR036390">
    <property type="entry name" value="WH_DNA-bd_sf"/>
</dbReference>
<evidence type="ECO:0000256" key="1">
    <source>
        <dbReference type="ARBA" id="ARBA00038283"/>
    </source>
</evidence>
<dbReference type="GO" id="GO:0003887">
    <property type="term" value="F:DNA-directed DNA polymerase activity"/>
    <property type="evidence" value="ECO:0007669"/>
    <property type="project" value="InterPro"/>
</dbReference>
<geneLocation type="plasmid" evidence="3">
    <name>p1</name>
</geneLocation>
<dbReference type="Gene3D" id="1.10.10.10">
    <property type="entry name" value="Winged helix-like DNA-binding domain superfamily/Winged helix DNA-binding domain"/>
    <property type="match status" value="1"/>
</dbReference>
<name>A0AAU7LXW5_9BURK</name>
<evidence type="ECO:0000313" key="3">
    <source>
        <dbReference type="EMBL" id="XBP72527.1"/>
    </source>
</evidence>
<proteinExistence type="inferred from homology"/>
<gene>
    <name evidence="3" type="ORF">ABLV49_20755</name>
</gene>
<sequence length="439" mass="50001">MKVAQHLGSDRLEKPVSTLALIPKTAAITRVGRQAYTVMLLIARDQGREDTDTGMFSAPLNTVIRGFEGNVSASNDLKKHLRSMVTHVVEWQSPSPSETIEWGACALLSEVRLFKKNGENWLSWAYPPSLRQEMLNPQRYAQIRRSTIAQFRTHAGLALYEICARYKDNPSHMTSKQHWQWWLPVLTGKPIPDEIKTEFRFFNRDTIKPAVDEVNEISELTVTVREHKVGRTVEYLQFEVYKKAETQDVSAQPVNFVEVVHAQQLGIDIEVAEDLYLRYGAFIFGKAVQRLAARIAMPGTPVFSRHAYLKVLLSGRAIDGAQSPAEGASTVEHIEKPPTRLVNNVAEQRFDKLRERESERVKKVRAEIEELNAQSLVLLLDEFKAHLTTRHMPPTVMQRLADGKWQSALVMGELIRFYWKKSRGSEWMGAEMLPNGQIN</sequence>
<dbReference type="InterPro" id="IPR036388">
    <property type="entry name" value="WH-like_DNA-bd_sf"/>
</dbReference>
<feature type="domain" description="Initiator Rep protein WH1" evidence="2">
    <location>
        <begin position="39"/>
        <end position="163"/>
    </location>
</feature>
<dbReference type="Pfam" id="PF01051">
    <property type="entry name" value="Rep3_N"/>
    <property type="match status" value="1"/>
</dbReference>
<dbReference type="EMBL" id="CP157676">
    <property type="protein sequence ID" value="XBP72527.1"/>
    <property type="molecule type" value="Genomic_DNA"/>
</dbReference>
<comment type="similarity">
    <text evidence="1">Belongs to the initiator RepB protein family.</text>
</comment>
<dbReference type="GO" id="GO:0006270">
    <property type="term" value="P:DNA replication initiation"/>
    <property type="evidence" value="ECO:0007669"/>
    <property type="project" value="InterPro"/>
</dbReference>
<dbReference type="AlphaFoldDB" id="A0AAU7LXW5"/>
<keyword evidence="3" id="KW-0614">Plasmid</keyword>
<organism evidence="3">
    <name type="scientific">Polaromonas hydrogenivorans</name>
    <dbReference type="NCBI Taxonomy" id="335476"/>
    <lineage>
        <taxon>Bacteria</taxon>
        <taxon>Pseudomonadati</taxon>
        <taxon>Pseudomonadota</taxon>
        <taxon>Betaproteobacteria</taxon>
        <taxon>Burkholderiales</taxon>
        <taxon>Comamonadaceae</taxon>
        <taxon>Polaromonas</taxon>
    </lineage>
</organism>